<evidence type="ECO:0000313" key="18">
    <source>
        <dbReference type="Proteomes" id="UP000269692"/>
    </source>
</evidence>
<dbReference type="Pfam" id="PF00672">
    <property type="entry name" value="HAMP"/>
    <property type="match status" value="1"/>
</dbReference>
<evidence type="ECO:0000256" key="14">
    <source>
        <dbReference type="ARBA" id="ARBA00023136"/>
    </source>
</evidence>
<dbReference type="InterPro" id="IPR003660">
    <property type="entry name" value="HAMP_dom"/>
</dbReference>
<accession>A0A3L7A252</accession>
<dbReference type="Pfam" id="PF02518">
    <property type="entry name" value="HATPase_c"/>
    <property type="match status" value="1"/>
</dbReference>
<dbReference type="InterPro" id="IPR005467">
    <property type="entry name" value="His_kinase_dom"/>
</dbReference>
<dbReference type="Pfam" id="PF00512">
    <property type="entry name" value="HisKA"/>
    <property type="match status" value="1"/>
</dbReference>
<sequence length="494" mass="53660">MTRLWSGSLAARFIAFTLLSLVLSQAAVFLISWDEHGQVMRKASKGEMLSRCASLVRVLEATPPDLQDDILAASNTTSSRYWVSSEGPADPAAWRKEAWEHLVRPLPRVVFPGYGPMAEPRIDPPAQPAATGSPDWLTVRPEAWPLDRPAKFQYLDGGTGMGLAVRMENGTWLNSAFAKPAGEGFWNAQSLTSLGLTALLLTGIAVFAARGITQPLRRLARAAEAFGRGQPVEPLPETGPDDVRRTAQAFNRMQERLVRFVDDRTRMLAAIGHDLRTPLTSLRLRAEFVADDELRDKMLSTIAEIQSMTEATLAFMREEGTAEATRTVDLTALVESLCEDLAELGHAVAFTEAPKIGYRCRPAALRRACRNLVENAARYGECARVRIEAGAQNVDIVVEDDGPGIPETFREQVFAPFYRLENSRNRETGGVGLGLAIARTIARHHGGDVILTNLARGLSVRLTLPASEAAASICAAADQDPAPPPLVLAPAPGR</sequence>
<dbReference type="InterPro" id="IPR003594">
    <property type="entry name" value="HATPase_dom"/>
</dbReference>
<dbReference type="AlphaFoldDB" id="A0A3L7A252"/>
<gene>
    <name evidence="17" type="ORF">D9R14_19965</name>
</gene>
<evidence type="ECO:0000256" key="4">
    <source>
        <dbReference type="ARBA" id="ARBA00022475"/>
    </source>
</evidence>
<dbReference type="InterPro" id="IPR036097">
    <property type="entry name" value="HisK_dim/P_sf"/>
</dbReference>
<name>A0A3L7A252_9HYPH</name>
<comment type="catalytic activity">
    <reaction evidence="1">
        <text>ATP + protein L-histidine = ADP + protein N-phospho-L-histidine.</text>
        <dbReference type="EC" id="2.7.13.3"/>
    </reaction>
</comment>
<dbReference type="SMART" id="SM00388">
    <property type="entry name" value="HisKA"/>
    <property type="match status" value="1"/>
</dbReference>
<dbReference type="PANTHER" id="PTHR44936:SF5">
    <property type="entry name" value="SENSOR HISTIDINE KINASE ENVZ"/>
    <property type="match status" value="1"/>
</dbReference>
<dbReference type="OrthoDB" id="9804645at2"/>
<evidence type="ECO:0000259" key="15">
    <source>
        <dbReference type="PROSITE" id="PS50109"/>
    </source>
</evidence>
<evidence type="ECO:0000256" key="2">
    <source>
        <dbReference type="ARBA" id="ARBA00004429"/>
    </source>
</evidence>
<dbReference type="PRINTS" id="PR00344">
    <property type="entry name" value="BCTRLSENSOR"/>
</dbReference>
<keyword evidence="7" id="KW-0808">Transferase</keyword>
<dbReference type="GO" id="GO:0005524">
    <property type="term" value="F:ATP binding"/>
    <property type="evidence" value="ECO:0007669"/>
    <property type="project" value="UniProtKB-KW"/>
</dbReference>
<dbReference type="CDD" id="cd00082">
    <property type="entry name" value="HisKA"/>
    <property type="match status" value="1"/>
</dbReference>
<dbReference type="Gene3D" id="1.10.8.500">
    <property type="entry name" value="HAMP domain in histidine kinase"/>
    <property type="match status" value="1"/>
</dbReference>
<dbReference type="PROSITE" id="PS50885">
    <property type="entry name" value="HAMP"/>
    <property type="match status" value="1"/>
</dbReference>
<keyword evidence="14" id="KW-0472">Membrane</keyword>
<protein>
    <recommendedName>
        <fullName evidence="3">histidine kinase</fullName>
        <ecNumber evidence="3">2.7.13.3</ecNumber>
    </recommendedName>
</protein>
<dbReference type="PANTHER" id="PTHR44936">
    <property type="entry name" value="SENSOR PROTEIN CREC"/>
    <property type="match status" value="1"/>
</dbReference>
<dbReference type="SUPFAM" id="SSF47384">
    <property type="entry name" value="Homodimeric domain of signal transducing histidine kinase"/>
    <property type="match status" value="1"/>
</dbReference>
<evidence type="ECO:0000259" key="16">
    <source>
        <dbReference type="PROSITE" id="PS50885"/>
    </source>
</evidence>
<dbReference type="GO" id="GO:0000155">
    <property type="term" value="F:phosphorelay sensor kinase activity"/>
    <property type="evidence" value="ECO:0007669"/>
    <property type="project" value="InterPro"/>
</dbReference>
<evidence type="ECO:0000256" key="7">
    <source>
        <dbReference type="ARBA" id="ARBA00022679"/>
    </source>
</evidence>
<dbReference type="CDD" id="cd06225">
    <property type="entry name" value="HAMP"/>
    <property type="match status" value="1"/>
</dbReference>
<evidence type="ECO:0000256" key="5">
    <source>
        <dbReference type="ARBA" id="ARBA00022519"/>
    </source>
</evidence>
<keyword evidence="9" id="KW-0547">Nucleotide-binding</keyword>
<dbReference type="Gene3D" id="1.10.287.130">
    <property type="match status" value="1"/>
</dbReference>
<organism evidence="17 18">
    <name type="scientific">Xanthobacter tagetidis</name>
    <dbReference type="NCBI Taxonomy" id="60216"/>
    <lineage>
        <taxon>Bacteria</taxon>
        <taxon>Pseudomonadati</taxon>
        <taxon>Pseudomonadota</taxon>
        <taxon>Alphaproteobacteria</taxon>
        <taxon>Hyphomicrobiales</taxon>
        <taxon>Xanthobacteraceae</taxon>
        <taxon>Xanthobacter</taxon>
    </lineage>
</organism>
<dbReference type="Proteomes" id="UP000269692">
    <property type="component" value="Unassembled WGS sequence"/>
</dbReference>
<keyword evidence="8" id="KW-0812">Transmembrane</keyword>
<dbReference type="InterPro" id="IPR004358">
    <property type="entry name" value="Sig_transdc_His_kin-like_C"/>
</dbReference>
<dbReference type="RefSeq" id="WP_121625114.1">
    <property type="nucleotide sequence ID" value="NZ_JACIIW010000003.1"/>
</dbReference>
<feature type="domain" description="HAMP" evidence="16">
    <location>
        <begin position="210"/>
        <end position="262"/>
    </location>
</feature>
<dbReference type="InterPro" id="IPR036890">
    <property type="entry name" value="HATPase_C_sf"/>
</dbReference>
<keyword evidence="12" id="KW-1133">Transmembrane helix</keyword>
<dbReference type="PROSITE" id="PS50109">
    <property type="entry name" value="HIS_KIN"/>
    <property type="match status" value="1"/>
</dbReference>
<comment type="subcellular location">
    <subcellularLocation>
        <location evidence="2">Cell inner membrane</location>
        <topology evidence="2">Multi-pass membrane protein</topology>
    </subcellularLocation>
</comment>
<dbReference type="EMBL" id="RCTF01000021">
    <property type="protein sequence ID" value="RLP74055.1"/>
    <property type="molecule type" value="Genomic_DNA"/>
</dbReference>
<feature type="domain" description="Histidine kinase" evidence="15">
    <location>
        <begin position="270"/>
        <end position="468"/>
    </location>
</feature>
<keyword evidence="11" id="KW-0067">ATP-binding</keyword>
<keyword evidence="5" id="KW-0997">Cell inner membrane</keyword>
<dbReference type="SUPFAM" id="SSF158472">
    <property type="entry name" value="HAMP domain-like"/>
    <property type="match status" value="1"/>
</dbReference>
<dbReference type="SMART" id="SM00387">
    <property type="entry name" value="HATPase_c"/>
    <property type="match status" value="1"/>
</dbReference>
<evidence type="ECO:0000256" key="10">
    <source>
        <dbReference type="ARBA" id="ARBA00022777"/>
    </source>
</evidence>
<keyword evidence="6" id="KW-0597">Phosphoprotein</keyword>
<evidence type="ECO:0000256" key="8">
    <source>
        <dbReference type="ARBA" id="ARBA00022692"/>
    </source>
</evidence>
<evidence type="ECO:0000256" key="13">
    <source>
        <dbReference type="ARBA" id="ARBA00023012"/>
    </source>
</evidence>
<dbReference type="InterPro" id="IPR003661">
    <property type="entry name" value="HisK_dim/P_dom"/>
</dbReference>
<evidence type="ECO:0000256" key="12">
    <source>
        <dbReference type="ARBA" id="ARBA00022989"/>
    </source>
</evidence>
<keyword evidence="10" id="KW-0418">Kinase</keyword>
<dbReference type="InterPro" id="IPR050980">
    <property type="entry name" value="2C_sensor_his_kinase"/>
</dbReference>
<dbReference type="SUPFAM" id="SSF55874">
    <property type="entry name" value="ATPase domain of HSP90 chaperone/DNA topoisomerase II/histidine kinase"/>
    <property type="match status" value="1"/>
</dbReference>
<proteinExistence type="predicted"/>
<evidence type="ECO:0000256" key="3">
    <source>
        <dbReference type="ARBA" id="ARBA00012438"/>
    </source>
</evidence>
<evidence type="ECO:0000256" key="9">
    <source>
        <dbReference type="ARBA" id="ARBA00022741"/>
    </source>
</evidence>
<dbReference type="Gene3D" id="3.30.565.10">
    <property type="entry name" value="Histidine kinase-like ATPase, C-terminal domain"/>
    <property type="match status" value="1"/>
</dbReference>
<dbReference type="GO" id="GO:0005886">
    <property type="term" value="C:plasma membrane"/>
    <property type="evidence" value="ECO:0007669"/>
    <property type="project" value="UniProtKB-SubCell"/>
</dbReference>
<comment type="caution">
    <text evidence="17">The sequence shown here is derived from an EMBL/GenBank/DDBJ whole genome shotgun (WGS) entry which is preliminary data.</text>
</comment>
<evidence type="ECO:0000256" key="11">
    <source>
        <dbReference type="ARBA" id="ARBA00022840"/>
    </source>
</evidence>
<evidence type="ECO:0000313" key="17">
    <source>
        <dbReference type="EMBL" id="RLP74055.1"/>
    </source>
</evidence>
<dbReference type="EC" id="2.7.13.3" evidence="3"/>
<keyword evidence="4" id="KW-1003">Cell membrane</keyword>
<evidence type="ECO:0000256" key="6">
    <source>
        <dbReference type="ARBA" id="ARBA00022553"/>
    </source>
</evidence>
<reference evidence="17 18" key="1">
    <citation type="submission" date="2018-10" db="EMBL/GenBank/DDBJ databases">
        <title>Xanthobacter tagetidis genome sequencing and assembly.</title>
        <authorList>
            <person name="Maclea K.S."/>
            <person name="Goen A.E."/>
            <person name="Fatima S.A."/>
        </authorList>
    </citation>
    <scope>NUCLEOTIDE SEQUENCE [LARGE SCALE GENOMIC DNA]</scope>
    <source>
        <strain evidence="17 18">ATCC 700314</strain>
    </source>
</reference>
<evidence type="ECO:0000256" key="1">
    <source>
        <dbReference type="ARBA" id="ARBA00000085"/>
    </source>
</evidence>
<dbReference type="SMART" id="SM00304">
    <property type="entry name" value="HAMP"/>
    <property type="match status" value="1"/>
</dbReference>
<keyword evidence="18" id="KW-1185">Reference proteome</keyword>
<keyword evidence="13" id="KW-0902">Two-component regulatory system</keyword>